<dbReference type="Proteomes" id="UP000676409">
    <property type="component" value="Chromosome"/>
</dbReference>
<protein>
    <submittedName>
        <fullName evidence="3">DedA family protein</fullName>
    </submittedName>
</protein>
<evidence type="ECO:0000256" key="1">
    <source>
        <dbReference type="SAM" id="Phobius"/>
    </source>
</evidence>
<name>A0A975FVH6_9CAUL</name>
<feature type="domain" description="VTT" evidence="2">
    <location>
        <begin position="36"/>
        <end position="150"/>
    </location>
</feature>
<evidence type="ECO:0000259" key="2">
    <source>
        <dbReference type="Pfam" id="PF09335"/>
    </source>
</evidence>
<dbReference type="AlphaFoldDB" id="A0A975FVH6"/>
<gene>
    <name evidence="3" type="ORF">KCG34_13100</name>
</gene>
<feature type="transmembrane region" description="Helical" evidence="1">
    <location>
        <begin position="52"/>
        <end position="73"/>
    </location>
</feature>
<feature type="transmembrane region" description="Helical" evidence="1">
    <location>
        <begin position="117"/>
        <end position="142"/>
    </location>
</feature>
<keyword evidence="1" id="KW-0812">Transmembrane</keyword>
<evidence type="ECO:0000313" key="3">
    <source>
        <dbReference type="EMBL" id="QUD86044.1"/>
    </source>
</evidence>
<reference evidence="3" key="1">
    <citation type="submission" date="2021-04" db="EMBL/GenBank/DDBJ databases">
        <title>The complete genome sequence of Caulobacter sp. S6.</title>
        <authorList>
            <person name="Tang Y."/>
            <person name="Ouyang W."/>
            <person name="Liu Q."/>
            <person name="Huang B."/>
            <person name="Guo Z."/>
            <person name="Lei P."/>
        </authorList>
    </citation>
    <scope>NUCLEOTIDE SEQUENCE</scope>
    <source>
        <strain evidence="3">S6</strain>
    </source>
</reference>
<sequence length="195" mass="20660">MLRSLYAWAMRLAASRYAPLALPVNAAIEAVAPFVPPDVMLAAMVLARRERAWFYAALCTLGSVAGGCVAYALGATASEWARHFLASIGRAQALDAFNALYAKVGLAVILIKGLTPVPFMVVTWASGIAHFSLPVFIGASLVTRGGRFFLGAALMQHPKAKDFVDRNLTVLAIAGVILIVVALVLLKLVETHAGK</sequence>
<feature type="transmembrane region" description="Helical" evidence="1">
    <location>
        <begin position="163"/>
        <end position="186"/>
    </location>
</feature>
<keyword evidence="4" id="KW-1185">Reference proteome</keyword>
<dbReference type="GO" id="GO:0005886">
    <property type="term" value="C:plasma membrane"/>
    <property type="evidence" value="ECO:0007669"/>
    <property type="project" value="TreeGrafter"/>
</dbReference>
<dbReference type="PANTHER" id="PTHR42709">
    <property type="entry name" value="ALKALINE PHOSPHATASE LIKE PROTEIN"/>
    <property type="match status" value="1"/>
</dbReference>
<dbReference type="KEGG" id="caul:KCG34_13100"/>
<dbReference type="RefSeq" id="WP_211936096.1">
    <property type="nucleotide sequence ID" value="NZ_CP073078.1"/>
</dbReference>
<dbReference type="EMBL" id="CP073078">
    <property type="protein sequence ID" value="QUD86044.1"/>
    <property type="molecule type" value="Genomic_DNA"/>
</dbReference>
<dbReference type="InterPro" id="IPR032816">
    <property type="entry name" value="VTT_dom"/>
</dbReference>
<dbReference type="Pfam" id="PF09335">
    <property type="entry name" value="VTT_dom"/>
    <property type="match status" value="1"/>
</dbReference>
<accession>A0A975FVH6</accession>
<proteinExistence type="predicted"/>
<dbReference type="InterPro" id="IPR051311">
    <property type="entry name" value="DedA_domain"/>
</dbReference>
<dbReference type="PANTHER" id="PTHR42709:SF11">
    <property type="entry name" value="DEDA FAMILY PROTEIN"/>
    <property type="match status" value="1"/>
</dbReference>
<evidence type="ECO:0000313" key="4">
    <source>
        <dbReference type="Proteomes" id="UP000676409"/>
    </source>
</evidence>
<organism evidence="3 4">
    <name type="scientific">Phenylobacterium montanum</name>
    <dbReference type="NCBI Taxonomy" id="2823693"/>
    <lineage>
        <taxon>Bacteria</taxon>
        <taxon>Pseudomonadati</taxon>
        <taxon>Pseudomonadota</taxon>
        <taxon>Alphaproteobacteria</taxon>
        <taxon>Caulobacterales</taxon>
        <taxon>Caulobacteraceae</taxon>
        <taxon>Phenylobacterium</taxon>
    </lineage>
</organism>
<keyword evidence="1" id="KW-1133">Transmembrane helix</keyword>
<keyword evidence="1" id="KW-0472">Membrane</keyword>